<keyword evidence="2" id="KW-0342">GTP-binding</keyword>
<comment type="caution">
    <text evidence="4">The sequence shown here is derived from an EMBL/GenBank/DDBJ whole genome shotgun (WGS) entry which is preliminary data.</text>
</comment>
<dbReference type="InterPro" id="IPR004821">
    <property type="entry name" value="Cyt_trans-like"/>
</dbReference>
<dbReference type="Gene3D" id="3.40.50.620">
    <property type="entry name" value="HUPs"/>
    <property type="match status" value="1"/>
</dbReference>
<dbReference type="AlphaFoldDB" id="A0A2M7BRZ1"/>
<dbReference type="NCBIfam" id="NF001985">
    <property type="entry name" value="PRK00777.1"/>
    <property type="match status" value="1"/>
</dbReference>
<dbReference type="GO" id="GO:0016301">
    <property type="term" value="F:kinase activity"/>
    <property type="evidence" value="ECO:0007669"/>
    <property type="project" value="InterPro"/>
</dbReference>
<sequence length="337" mass="37960">MKFHHIVCGGTFDHLHKGHKKLLEACFKDGKKISIGITSMAFVRPKRYYNSIETYPVRKKSVLGIAVQNRKAVSIIKLKDIYGSTLTDTTIDAIYVTKETLPGAEKINRERTKIGMKPLFIGMVPFALDDDGDKISSERIRQGLISREGTSYYKYLIGKDIHYMPESLRGVLRKPLGRVVPSFSTLLESQVKNMKDSVNNQGYMSHIAVGDIITYNLKKIGLCPSISIIDGITQRKALNKEFIDSILEKDYSNAPNKKGTIQKEAVNALYTIFTSGHTRAIKQLLIQGEEDLLTLVAILFSPLKWHVWYGQSGKGVVEVTVTEKKKQTVYNLLKKFT</sequence>
<gene>
    <name evidence="4" type="ORF">COS52_03865</name>
</gene>
<dbReference type="InterPro" id="IPR007164">
    <property type="entry name" value="GTP-dep_dephospho-CoA_kin"/>
</dbReference>
<reference evidence="5" key="1">
    <citation type="submission" date="2017-09" db="EMBL/GenBank/DDBJ databases">
        <title>Depth-based differentiation of microbial function through sediment-hosted aquifers and enrichment of novel symbionts in the deep terrestrial subsurface.</title>
        <authorList>
            <person name="Probst A.J."/>
            <person name="Ladd B."/>
            <person name="Jarett J.K."/>
            <person name="Geller-Mcgrath D.E."/>
            <person name="Sieber C.M.K."/>
            <person name="Emerson J.B."/>
            <person name="Anantharaman K."/>
            <person name="Thomas B.C."/>
            <person name="Malmstrom R."/>
            <person name="Stieglmeier M."/>
            <person name="Klingl A."/>
            <person name="Woyke T."/>
            <person name="Ryan C.M."/>
            <person name="Banfield J.F."/>
        </authorList>
    </citation>
    <scope>NUCLEOTIDE SEQUENCE [LARGE SCALE GENOMIC DNA]</scope>
</reference>
<dbReference type="PANTHER" id="PTHR40732">
    <property type="entry name" value="UPF0218 PROTEIN TK1697"/>
    <property type="match status" value="1"/>
</dbReference>
<dbReference type="EMBL" id="PEVA01000163">
    <property type="protein sequence ID" value="PIV08231.1"/>
    <property type="molecule type" value="Genomic_DNA"/>
</dbReference>
<dbReference type="PANTHER" id="PTHR40732:SF1">
    <property type="entry name" value="GTP-DEPENDENT DEPHOSPHO-COA KINASE"/>
    <property type="match status" value="1"/>
</dbReference>
<evidence type="ECO:0000313" key="5">
    <source>
        <dbReference type="Proteomes" id="UP000230119"/>
    </source>
</evidence>
<dbReference type="Proteomes" id="UP000230119">
    <property type="component" value="Unassembled WGS sequence"/>
</dbReference>
<keyword evidence="1" id="KW-0547">Nucleotide-binding</keyword>
<dbReference type="Pfam" id="PF04019">
    <property type="entry name" value="DUF359"/>
    <property type="match status" value="1"/>
</dbReference>
<accession>A0A2M7BRZ1</accession>
<organism evidence="4 5">
    <name type="scientific">Candidatus Roizmanbacteria bacterium CG03_land_8_20_14_0_80_39_12</name>
    <dbReference type="NCBI Taxonomy" id="1974847"/>
    <lineage>
        <taxon>Bacteria</taxon>
        <taxon>Candidatus Roizmaniibacteriota</taxon>
    </lineage>
</organism>
<evidence type="ECO:0000256" key="1">
    <source>
        <dbReference type="ARBA" id="ARBA00022741"/>
    </source>
</evidence>
<protein>
    <recommendedName>
        <fullName evidence="3">Cytidyltransferase-like domain-containing protein</fullName>
    </recommendedName>
</protein>
<name>A0A2M7BRZ1_9BACT</name>
<evidence type="ECO:0000313" key="4">
    <source>
        <dbReference type="EMBL" id="PIV08231.1"/>
    </source>
</evidence>
<dbReference type="NCBIfam" id="TIGR00125">
    <property type="entry name" value="cyt_tran_rel"/>
    <property type="match status" value="1"/>
</dbReference>
<feature type="domain" description="Cytidyltransferase-like" evidence="3">
    <location>
        <begin position="7"/>
        <end position="142"/>
    </location>
</feature>
<proteinExistence type="inferred from homology"/>
<dbReference type="GO" id="GO:0015937">
    <property type="term" value="P:coenzyme A biosynthetic process"/>
    <property type="evidence" value="ECO:0007669"/>
    <property type="project" value="InterPro"/>
</dbReference>
<dbReference type="InterPro" id="IPR014729">
    <property type="entry name" value="Rossmann-like_a/b/a_fold"/>
</dbReference>
<dbReference type="Pfam" id="PF01467">
    <property type="entry name" value="CTP_transf_like"/>
    <property type="match status" value="1"/>
</dbReference>
<dbReference type="HAMAP" id="MF_00590">
    <property type="entry name" value="Dephospho_CoA_kinase_GTP_dep"/>
    <property type="match status" value="1"/>
</dbReference>
<evidence type="ECO:0000256" key="2">
    <source>
        <dbReference type="ARBA" id="ARBA00023134"/>
    </source>
</evidence>
<dbReference type="SUPFAM" id="SSF52374">
    <property type="entry name" value="Nucleotidylyl transferase"/>
    <property type="match status" value="1"/>
</dbReference>
<evidence type="ECO:0000259" key="3">
    <source>
        <dbReference type="Pfam" id="PF01467"/>
    </source>
</evidence>
<dbReference type="GO" id="GO:0005525">
    <property type="term" value="F:GTP binding"/>
    <property type="evidence" value="ECO:0007669"/>
    <property type="project" value="UniProtKB-KW"/>
</dbReference>